<proteinExistence type="predicted"/>
<sequence length="303" mass="33002">MFDPDVESLDRLGEPPDYVWDYIPAGPPPDGRERRAVGWTIALSLAEDQFRSLARRLPFFDYAAVGFLNELVDPSFRYGEFPSIGIILYTNEQEAAEVPAVDALRPVRVRDAYFQVVVRRGRREPHHWPQAAPPLTANGQLACWATSRNGQVQGWLTAAHAAAGLGNVVDWATECTDAAMVDVGWAPPQALQAVTAYTVSINTGAHLHLGQPPAPLPVRAKVLDISSDFKMYKDPRFPVRFSLSAAGQPGNSGAFITEAVSGEPMGIYLGGFWPLGTPAALPALGYGLAIFQLEKMMDLQVFP</sequence>
<name>A0A7X6K7I3_9MICC</name>
<reference evidence="1 2" key="1">
    <citation type="submission" date="2020-04" db="EMBL/GenBank/DDBJ databases">
        <title>Arthrobacter sp. nov.</title>
        <authorList>
            <person name="Liu S."/>
        </authorList>
    </citation>
    <scope>NUCLEOTIDE SEQUENCE [LARGE SCALE GENOMIC DNA]</scope>
    <source>
        <strain evidence="1 2">E918</strain>
    </source>
</reference>
<evidence type="ECO:0000313" key="1">
    <source>
        <dbReference type="EMBL" id="NKX56593.1"/>
    </source>
</evidence>
<dbReference type="AlphaFoldDB" id="A0A7X6K7I3"/>
<dbReference type="EMBL" id="JAAZSQ010000028">
    <property type="protein sequence ID" value="NKX56593.1"/>
    <property type="molecule type" value="Genomic_DNA"/>
</dbReference>
<organism evidence="1 2">
    <name type="scientific">Arthrobacter mobilis</name>
    <dbReference type="NCBI Taxonomy" id="2724944"/>
    <lineage>
        <taxon>Bacteria</taxon>
        <taxon>Bacillati</taxon>
        <taxon>Actinomycetota</taxon>
        <taxon>Actinomycetes</taxon>
        <taxon>Micrococcales</taxon>
        <taxon>Micrococcaceae</taxon>
        <taxon>Arthrobacter</taxon>
    </lineage>
</organism>
<dbReference type="Proteomes" id="UP000544090">
    <property type="component" value="Unassembled WGS sequence"/>
</dbReference>
<evidence type="ECO:0000313" key="2">
    <source>
        <dbReference type="Proteomes" id="UP000544090"/>
    </source>
</evidence>
<keyword evidence="2" id="KW-1185">Reference proteome</keyword>
<gene>
    <name evidence="1" type="ORF">HGG74_19105</name>
</gene>
<accession>A0A7X6K7I3</accession>
<comment type="caution">
    <text evidence="1">The sequence shown here is derived from an EMBL/GenBank/DDBJ whole genome shotgun (WGS) entry which is preliminary data.</text>
</comment>
<protein>
    <submittedName>
        <fullName evidence="1">Uncharacterized protein</fullName>
    </submittedName>
</protein>
<dbReference type="RefSeq" id="WP_168488974.1">
    <property type="nucleotide sequence ID" value="NZ_JAAZSQ010000028.1"/>
</dbReference>